<evidence type="ECO:0000313" key="2">
    <source>
        <dbReference type="Proteomes" id="UP000799538"/>
    </source>
</evidence>
<keyword evidence="2" id="KW-1185">Reference proteome</keyword>
<protein>
    <submittedName>
        <fullName evidence="1">Uncharacterized protein</fullName>
    </submittedName>
</protein>
<dbReference type="EMBL" id="ML992514">
    <property type="protein sequence ID" value="KAF2219881.1"/>
    <property type="molecule type" value="Genomic_DNA"/>
</dbReference>
<organism evidence="1 2">
    <name type="scientific">Elsinoe ampelina</name>
    <dbReference type="NCBI Taxonomy" id="302913"/>
    <lineage>
        <taxon>Eukaryota</taxon>
        <taxon>Fungi</taxon>
        <taxon>Dikarya</taxon>
        <taxon>Ascomycota</taxon>
        <taxon>Pezizomycotina</taxon>
        <taxon>Dothideomycetes</taxon>
        <taxon>Dothideomycetidae</taxon>
        <taxon>Myriangiales</taxon>
        <taxon>Elsinoaceae</taxon>
        <taxon>Elsinoe</taxon>
    </lineage>
</organism>
<dbReference type="Proteomes" id="UP000799538">
    <property type="component" value="Unassembled WGS sequence"/>
</dbReference>
<dbReference type="OrthoDB" id="10506372at2759"/>
<sequence>MSGWILRSDHRGASLNVICGEWLLVVREAFCVAGWPLASAPCRRIPVRLPRMGRIPTAWTPCTASVFVMSGEDCGSFREPSSWVFASPNRLETLPALCLSARPRHPIDRSCACGGFLCCGKHGVKIGPVNAEDPVAGGVALNQTRSLNLEGLTGCCSSFEM</sequence>
<reference evidence="2" key="1">
    <citation type="journal article" date="2020" name="Stud. Mycol.">
        <title>101 Dothideomycetes genomes: A test case for predicting lifestyles and emergence of pathogens.</title>
        <authorList>
            <person name="Haridas S."/>
            <person name="Albert R."/>
            <person name="Binder M."/>
            <person name="Bloem J."/>
            <person name="LaButti K."/>
            <person name="Salamov A."/>
            <person name="Andreopoulos B."/>
            <person name="Baker S."/>
            <person name="Barry K."/>
            <person name="Bills G."/>
            <person name="Bluhm B."/>
            <person name="Cannon C."/>
            <person name="Castanera R."/>
            <person name="Culley D."/>
            <person name="Daum C."/>
            <person name="Ezra D."/>
            <person name="Gonzalez J."/>
            <person name="Henrissat B."/>
            <person name="Kuo A."/>
            <person name="Liang C."/>
            <person name="Lipzen A."/>
            <person name="Lutzoni F."/>
            <person name="Magnuson J."/>
            <person name="Mondo S."/>
            <person name="Nolan M."/>
            <person name="Ohm R."/>
            <person name="Pangilinan J."/>
            <person name="Park H.-J."/>
            <person name="Ramirez L."/>
            <person name="Alfaro M."/>
            <person name="Sun H."/>
            <person name="Tritt A."/>
            <person name="Yoshinaga Y."/>
            <person name="Zwiers L.-H."/>
            <person name="Turgeon B."/>
            <person name="Goodwin S."/>
            <person name="Spatafora J."/>
            <person name="Crous P."/>
            <person name="Grigoriev I."/>
        </authorList>
    </citation>
    <scope>NUCLEOTIDE SEQUENCE [LARGE SCALE GENOMIC DNA]</scope>
    <source>
        <strain evidence="2">CECT 20119</strain>
    </source>
</reference>
<dbReference type="AlphaFoldDB" id="A0A6A6G2D0"/>
<accession>A0A6A6G2D0</accession>
<proteinExistence type="predicted"/>
<evidence type="ECO:0000313" key="1">
    <source>
        <dbReference type="EMBL" id="KAF2219881.1"/>
    </source>
</evidence>
<gene>
    <name evidence="1" type="ORF">BDZ85DRAFT_36163</name>
</gene>
<name>A0A6A6G2D0_9PEZI</name>